<gene>
    <name evidence="2" type="ORF">J4709_07875</name>
</gene>
<evidence type="ECO:0000313" key="2">
    <source>
        <dbReference type="EMBL" id="MBO2457488.1"/>
    </source>
</evidence>
<name>A0ABS3RLP1_9ACTN</name>
<accession>A0ABS3RLP1</accession>
<organism evidence="2 3">
    <name type="scientific">Actinomadura violacea</name>
    <dbReference type="NCBI Taxonomy" id="2819934"/>
    <lineage>
        <taxon>Bacteria</taxon>
        <taxon>Bacillati</taxon>
        <taxon>Actinomycetota</taxon>
        <taxon>Actinomycetes</taxon>
        <taxon>Streptosporangiales</taxon>
        <taxon>Thermomonosporaceae</taxon>
        <taxon>Actinomadura</taxon>
    </lineage>
</organism>
<feature type="region of interest" description="Disordered" evidence="1">
    <location>
        <begin position="39"/>
        <end position="65"/>
    </location>
</feature>
<keyword evidence="3" id="KW-1185">Reference proteome</keyword>
<evidence type="ECO:0000313" key="3">
    <source>
        <dbReference type="Proteomes" id="UP000680206"/>
    </source>
</evidence>
<evidence type="ECO:0008006" key="4">
    <source>
        <dbReference type="Google" id="ProtNLM"/>
    </source>
</evidence>
<sequence>MAGDALAPQPRLRGHSWVPEPSRSTISTDRKRVVITDGHHRHHDATEAAARMSTARTPGPAQVRSGGRGCRLVVMALIGAAVFAAWRTCAPDRPEHAPPLLIGTARPGTTRIAPGTVGRPDGFVDGTGWPDACAFLSDAEIRAVLPQAARIRRTGGEVGLSTMNAFDATGGPLTAPRASCTYKFEVPGLNGVVIRVVEEIDARPEVVDMNWSNLISHRDDVPGALGAENCAAGTAAQPMTCRKGQLAYDVSFDLLQAFSTTALRGRKLHVRHGGKSTAFDLDDDRRGLGRFQNTVIEPELAKTINAKIVKADRARP</sequence>
<dbReference type="RefSeq" id="WP_208238615.1">
    <property type="nucleotide sequence ID" value="NZ_JAGEPF010000005.1"/>
</dbReference>
<reference evidence="2 3" key="1">
    <citation type="submission" date="2021-03" db="EMBL/GenBank/DDBJ databases">
        <title>Actinomadura violae sp. nov., isolated from lichen in Thailand.</title>
        <authorList>
            <person name="Kanchanasin P."/>
            <person name="Saeng-In P."/>
            <person name="Phongsopitanun W."/>
            <person name="Yuki M."/>
            <person name="Kudo T."/>
            <person name="Ohkuma M."/>
            <person name="Tanasupawat S."/>
        </authorList>
    </citation>
    <scope>NUCLEOTIDE SEQUENCE [LARGE SCALE GENOMIC DNA]</scope>
    <source>
        <strain evidence="2 3">LCR2-06</strain>
    </source>
</reference>
<protein>
    <recommendedName>
        <fullName evidence="4">DUF3558 domain-containing protein</fullName>
    </recommendedName>
</protein>
<evidence type="ECO:0000256" key="1">
    <source>
        <dbReference type="SAM" id="MobiDB-lite"/>
    </source>
</evidence>
<feature type="region of interest" description="Disordered" evidence="1">
    <location>
        <begin position="1"/>
        <end position="27"/>
    </location>
</feature>
<comment type="caution">
    <text evidence="2">The sequence shown here is derived from an EMBL/GenBank/DDBJ whole genome shotgun (WGS) entry which is preliminary data.</text>
</comment>
<dbReference type="EMBL" id="JAGEPF010000005">
    <property type="protein sequence ID" value="MBO2457488.1"/>
    <property type="molecule type" value="Genomic_DNA"/>
</dbReference>
<dbReference type="Proteomes" id="UP000680206">
    <property type="component" value="Unassembled WGS sequence"/>
</dbReference>
<proteinExistence type="predicted"/>